<dbReference type="EMBL" id="BMNL01000004">
    <property type="protein sequence ID" value="GGP22588.1"/>
    <property type="molecule type" value="Genomic_DNA"/>
</dbReference>
<evidence type="ECO:0000313" key="1">
    <source>
        <dbReference type="EMBL" id="GGP22588.1"/>
    </source>
</evidence>
<dbReference type="RefSeq" id="WP_188597175.1">
    <property type="nucleotide sequence ID" value="NZ_BMNL01000004.1"/>
</dbReference>
<sequence>MRSYARRWTVICFYCLREVSYKDATIVEHEFPPLGTKFRVYACNDCAAKKAAAGH</sequence>
<keyword evidence="2" id="KW-1185">Reference proteome</keyword>
<name>A0A830GXW3_9CREN</name>
<dbReference type="OrthoDB" id="24808at2157"/>
<dbReference type="Proteomes" id="UP000610960">
    <property type="component" value="Unassembled WGS sequence"/>
</dbReference>
<reference evidence="1" key="2">
    <citation type="submission" date="2020-09" db="EMBL/GenBank/DDBJ databases">
        <authorList>
            <person name="Sun Q."/>
            <person name="Ohkuma M."/>
        </authorList>
    </citation>
    <scope>NUCLEOTIDE SEQUENCE</scope>
    <source>
        <strain evidence="1">JCM 10088</strain>
    </source>
</reference>
<accession>A0A830GXW3</accession>
<organism evidence="1 2">
    <name type="scientific">Thermocladium modestius</name>
    <dbReference type="NCBI Taxonomy" id="62609"/>
    <lineage>
        <taxon>Archaea</taxon>
        <taxon>Thermoproteota</taxon>
        <taxon>Thermoprotei</taxon>
        <taxon>Thermoproteales</taxon>
        <taxon>Thermoproteaceae</taxon>
        <taxon>Thermocladium</taxon>
    </lineage>
</organism>
<protein>
    <submittedName>
        <fullName evidence="1">Uncharacterized protein</fullName>
    </submittedName>
</protein>
<comment type="caution">
    <text evidence="1">The sequence shown here is derived from an EMBL/GenBank/DDBJ whole genome shotgun (WGS) entry which is preliminary data.</text>
</comment>
<proteinExistence type="predicted"/>
<gene>
    <name evidence="1" type="ORF">GCM10007981_19260</name>
</gene>
<reference evidence="1" key="1">
    <citation type="journal article" date="2014" name="Int. J. Syst. Evol. Microbiol.">
        <title>Complete genome sequence of Corynebacterium casei LMG S-19264T (=DSM 44701T), isolated from a smear-ripened cheese.</title>
        <authorList>
            <consortium name="US DOE Joint Genome Institute (JGI-PGF)"/>
            <person name="Walter F."/>
            <person name="Albersmeier A."/>
            <person name="Kalinowski J."/>
            <person name="Ruckert C."/>
        </authorList>
    </citation>
    <scope>NUCLEOTIDE SEQUENCE</scope>
    <source>
        <strain evidence="1">JCM 10088</strain>
    </source>
</reference>
<dbReference type="AlphaFoldDB" id="A0A830GXW3"/>
<evidence type="ECO:0000313" key="2">
    <source>
        <dbReference type="Proteomes" id="UP000610960"/>
    </source>
</evidence>